<dbReference type="Proteomes" id="UP000474104">
    <property type="component" value="Unassembled WGS sequence"/>
</dbReference>
<proteinExistence type="predicted"/>
<gene>
    <name evidence="1" type="ORF">FMM80_11095</name>
</gene>
<dbReference type="OrthoDB" id="3183892at2"/>
<organism evidence="1 2">
    <name type="scientific">Schaedlerella arabinosiphila</name>
    <dbReference type="NCBI Taxonomy" id="2044587"/>
    <lineage>
        <taxon>Bacteria</taxon>
        <taxon>Bacillati</taxon>
        <taxon>Bacillota</taxon>
        <taxon>Clostridia</taxon>
        <taxon>Lachnospirales</taxon>
        <taxon>Lachnospiraceae</taxon>
        <taxon>Schaedlerella</taxon>
    </lineage>
</organism>
<reference evidence="1 2" key="1">
    <citation type="submission" date="2019-07" db="EMBL/GenBank/DDBJ databases">
        <title>Draft genome sequences of 15 bacterial species constituting the stable defined intestinal microbiota of the GM15 gnotobiotic mouse model.</title>
        <authorList>
            <person name="Elie C."/>
            <person name="Mathieu A."/>
            <person name="Saliou A."/>
            <person name="Darnaud M."/>
            <person name="Leulier F."/>
            <person name="Tamellini A."/>
        </authorList>
    </citation>
    <scope>NUCLEOTIDE SEQUENCE [LARGE SCALE GENOMIC DNA]</scope>
    <source>
        <strain evidence="2">ASF 502</strain>
    </source>
</reference>
<protein>
    <submittedName>
        <fullName evidence="1">DUF4869 domain-containing protein</fullName>
    </submittedName>
</protein>
<dbReference type="EMBL" id="VIRB01000064">
    <property type="protein sequence ID" value="NDO69199.1"/>
    <property type="molecule type" value="Genomic_DNA"/>
</dbReference>
<dbReference type="AlphaFoldDB" id="A0A9X5C6W4"/>
<accession>A0A9X5C6W4</accession>
<evidence type="ECO:0000313" key="1">
    <source>
        <dbReference type="EMBL" id="NDO69199.1"/>
    </source>
</evidence>
<evidence type="ECO:0000313" key="2">
    <source>
        <dbReference type="Proteomes" id="UP000474104"/>
    </source>
</evidence>
<sequence>MLHIILGDYKGKNYIFDPNTYFDNAYEDEWLTDPLSKEIVRNIDRSELVGPNLVQSPVLGAIPPSRLSGGVKTLILIGNDPEHIFNASACGENCAPWLLKLGAMKDITVRLGYLMHLGNDPFEVDIVNTGKVVRNQTEFVREVIMQDLLEAEYP</sequence>
<comment type="caution">
    <text evidence="1">The sequence shown here is derived from an EMBL/GenBank/DDBJ whole genome shotgun (WGS) entry which is preliminary data.</text>
</comment>
<dbReference type="InterPro" id="IPR032360">
    <property type="entry name" value="DUF4869"/>
</dbReference>
<name>A0A9X5C6W4_9FIRM</name>
<dbReference type="RefSeq" id="WP_004073569.1">
    <property type="nucleotide sequence ID" value="NZ_CASCYM010000027.1"/>
</dbReference>
<dbReference type="Pfam" id="PF16163">
    <property type="entry name" value="DUF4869"/>
    <property type="match status" value="1"/>
</dbReference>